<gene>
    <name evidence="1" type="ORF">CT19425_P30132</name>
</gene>
<evidence type="ECO:0000313" key="1">
    <source>
        <dbReference type="EMBL" id="SPK77283.1"/>
    </source>
</evidence>
<keyword evidence="1" id="KW-0614">Plasmid</keyword>
<proteinExistence type="predicted"/>
<name>A0A375IRG9_9BURK</name>
<organism evidence="1 2">
    <name type="scientific">Cupriavidus taiwanensis</name>
    <dbReference type="NCBI Taxonomy" id="164546"/>
    <lineage>
        <taxon>Bacteria</taxon>
        <taxon>Pseudomonadati</taxon>
        <taxon>Pseudomonadota</taxon>
        <taxon>Betaproteobacteria</taxon>
        <taxon>Burkholderiales</taxon>
        <taxon>Burkholderiaceae</taxon>
        <taxon>Cupriavidus</taxon>
    </lineage>
</organism>
<sequence length="64" mass="7268">MQVFKRGTIGLQATEVTIRAGVFNRMAPRLLACYPSVSLVFVITAELCFQSRFMKQRPFIESVI</sequence>
<accession>A0A375IRG9</accession>
<dbReference type="EMBL" id="LT991978">
    <property type="protein sequence ID" value="SPK77283.1"/>
    <property type="molecule type" value="Genomic_DNA"/>
</dbReference>
<geneLocation type="plasmid" evidence="1">
    <name>III</name>
</geneLocation>
<reference evidence="1 2" key="1">
    <citation type="submission" date="2018-01" db="EMBL/GenBank/DDBJ databases">
        <authorList>
            <person name="Gaut B.S."/>
            <person name="Morton B.R."/>
            <person name="Clegg M.T."/>
            <person name="Duvall M.R."/>
        </authorList>
    </citation>
    <scope>NUCLEOTIDE SEQUENCE [LARGE SCALE GENOMIC DNA]</scope>
    <source>
        <strain evidence="1">Cupriavidus taiwanensis LMG 19425</strain>
        <plasmid evidence="2">Plasmid iii</plasmid>
    </source>
</reference>
<dbReference type="Proteomes" id="UP000255505">
    <property type="component" value="Plasmid III"/>
</dbReference>
<evidence type="ECO:0000313" key="2">
    <source>
        <dbReference type="Proteomes" id="UP000255505"/>
    </source>
</evidence>
<protein>
    <submittedName>
        <fullName evidence="1">Uncharacterized protein</fullName>
    </submittedName>
</protein>
<dbReference type="AlphaFoldDB" id="A0A375IRG9"/>